<dbReference type="InterPro" id="IPR011009">
    <property type="entry name" value="Kinase-like_dom_sf"/>
</dbReference>
<sequence>MGKGASSTVFRVQGEKDFFALKAIQDKILYDRELTALKHLAHPNIISMKGSTVINRHYCLCLEFLPYVSLHEHIKSFAQWRMDEAAIAKVFLQLLGALRFMHDKRIAHHDLNSRNILVEQETGKVVIIDFGYSVMVPFDGSLVKHDFGTPLYLPIEVLEGREHDPRLVDVWGLGVILVEMIQGHQPWKAAHSFPALIQLIQSTIPPLNPEGECYAQPESKLGFSSGGLLNNSNMVKTKSRISWNRNISTPYLNIVDSMLQVDPRLRGTVSSVIDMLNCSGVEGSVFR</sequence>
<proteinExistence type="predicted"/>
<dbReference type="GO" id="GO:0004674">
    <property type="term" value="F:protein serine/threonine kinase activity"/>
    <property type="evidence" value="ECO:0007669"/>
    <property type="project" value="TreeGrafter"/>
</dbReference>
<dbReference type="SUPFAM" id="SSF56112">
    <property type="entry name" value="Protein kinase-like (PK-like)"/>
    <property type="match status" value="1"/>
</dbReference>
<dbReference type="PROSITE" id="PS50011">
    <property type="entry name" value="PROTEIN_KINASE_DOM"/>
    <property type="match status" value="1"/>
</dbReference>
<dbReference type="InterPro" id="IPR053235">
    <property type="entry name" value="Ser_Thr_kinase"/>
</dbReference>
<reference evidence="2" key="1">
    <citation type="journal article" date="2020" name="J. Eukaryot. Microbiol.">
        <title>De novo Sequencing, Assembly and Annotation of the Transcriptome for the Free-Living Testate Amoeba Arcella intermedia.</title>
        <authorList>
            <person name="Ribeiro G.M."/>
            <person name="Porfirio-Sousa A.L."/>
            <person name="Maurer-Alcala X.X."/>
            <person name="Katz L.A."/>
            <person name="Lahr D.J.G."/>
        </authorList>
    </citation>
    <scope>NUCLEOTIDE SEQUENCE</scope>
</reference>
<feature type="domain" description="Protein kinase" evidence="1">
    <location>
        <begin position="1"/>
        <end position="286"/>
    </location>
</feature>
<dbReference type="CDD" id="cd00180">
    <property type="entry name" value="PKc"/>
    <property type="match status" value="1"/>
</dbReference>
<evidence type="ECO:0000313" key="2">
    <source>
        <dbReference type="EMBL" id="NDV34712.1"/>
    </source>
</evidence>
<dbReference type="Gene3D" id="1.10.510.10">
    <property type="entry name" value="Transferase(Phosphotransferase) domain 1"/>
    <property type="match status" value="1"/>
</dbReference>
<protein>
    <recommendedName>
        <fullName evidence="1">Protein kinase domain-containing protein</fullName>
    </recommendedName>
</protein>
<accession>A0A6B2LCD0</accession>
<dbReference type="GO" id="GO:0005524">
    <property type="term" value="F:ATP binding"/>
    <property type="evidence" value="ECO:0007669"/>
    <property type="project" value="InterPro"/>
</dbReference>
<dbReference type="GO" id="GO:0005737">
    <property type="term" value="C:cytoplasm"/>
    <property type="evidence" value="ECO:0007669"/>
    <property type="project" value="TreeGrafter"/>
</dbReference>
<dbReference type="Gene3D" id="3.30.200.20">
    <property type="entry name" value="Phosphorylase Kinase, domain 1"/>
    <property type="match status" value="1"/>
</dbReference>
<name>A0A6B2LCD0_9EUKA</name>
<dbReference type="InterPro" id="IPR000719">
    <property type="entry name" value="Prot_kinase_dom"/>
</dbReference>
<dbReference type="PANTHER" id="PTHR24361:SF846">
    <property type="entry name" value="SERINE_THREONINE-PROTEIN KINASE DDB_G0291918-RELATED"/>
    <property type="match status" value="1"/>
</dbReference>
<dbReference type="PANTHER" id="PTHR24361">
    <property type="entry name" value="MITOGEN-ACTIVATED KINASE KINASE KINASE"/>
    <property type="match status" value="1"/>
</dbReference>
<evidence type="ECO:0000259" key="1">
    <source>
        <dbReference type="PROSITE" id="PS50011"/>
    </source>
</evidence>
<dbReference type="EMBL" id="GIBP01005743">
    <property type="protein sequence ID" value="NDV34712.1"/>
    <property type="molecule type" value="Transcribed_RNA"/>
</dbReference>
<dbReference type="Pfam" id="PF00069">
    <property type="entry name" value="Pkinase"/>
    <property type="match status" value="1"/>
</dbReference>
<organism evidence="2">
    <name type="scientific">Arcella intermedia</name>
    <dbReference type="NCBI Taxonomy" id="1963864"/>
    <lineage>
        <taxon>Eukaryota</taxon>
        <taxon>Amoebozoa</taxon>
        <taxon>Tubulinea</taxon>
        <taxon>Elardia</taxon>
        <taxon>Arcellinida</taxon>
        <taxon>Sphaerothecina</taxon>
        <taxon>Arcellidae</taxon>
        <taxon>Arcella</taxon>
    </lineage>
</organism>
<dbReference type="AlphaFoldDB" id="A0A6B2LCD0"/>